<evidence type="ECO:0000313" key="2">
    <source>
        <dbReference type="EMBL" id="TKR71637.1"/>
    </source>
</evidence>
<evidence type="ECO:0000313" key="3">
    <source>
        <dbReference type="Proteomes" id="UP000298663"/>
    </source>
</evidence>
<keyword evidence="3" id="KW-1185">Reference proteome</keyword>
<dbReference type="Proteomes" id="UP000298663">
    <property type="component" value="Unassembled WGS sequence"/>
</dbReference>
<protein>
    <submittedName>
        <fullName evidence="2">Uncharacterized protein</fullName>
    </submittedName>
</protein>
<reference evidence="2 3" key="2">
    <citation type="journal article" date="2019" name="G3 (Bethesda)">
        <title>Hybrid Assembly of the Genome of the Entomopathogenic Nematode Steinernema carpocapsae Identifies the X-Chromosome.</title>
        <authorList>
            <person name="Serra L."/>
            <person name="Macchietto M."/>
            <person name="Macias-Munoz A."/>
            <person name="McGill C.J."/>
            <person name="Rodriguez I.M."/>
            <person name="Rodriguez B."/>
            <person name="Murad R."/>
            <person name="Mortazavi A."/>
        </authorList>
    </citation>
    <scope>NUCLEOTIDE SEQUENCE [LARGE SCALE GENOMIC DNA]</scope>
    <source>
        <strain evidence="2 3">ALL</strain>
    </source>
</reference>
<accession>A0A4U5MPM1</accession>
<reference evidence="2 3" key="1">
    <citation type="journal article" date="2015" name="Genome Biol.">
        <title>Comparative genomics of Steinernema reveals deeply conserved gene regulatory networks.</title>
        <authorList>
            <person name="Dillman A.R."/>
            <person name="Macchietto M."/>
            <person name="Porter C.F."/>
            <person name="Rogers A."/>
            <person name="Williams B."/>
            <person name="Antoshechkin I."/>
            <person name="Lee M.M."/>
            <person name="Goodwin Z."/>
            <person name="Lu X."/>
            <person name="Lewis E.E."/>
            <person name="Goodrich-Blair H."/>
            <person name="Stock S.P."/>
            <person name="Adams B.J."/>
            <person name="Sternberg P.W."/>
            <person name="Mortazavi A."/>
        </authorList>
    </citation>
    <scope>NUCLEOTIDE SEQUENCE [LARGE SCALE GENOMIC DNA]</scope>
    <source>
        <strain evidence="2 3">ALL</strain>
    </source>
</reference>
<name>A0A4U5MPM1_STECR</name>
<feature type="region of interest" description="Disordered" evidence="1">
    <location>
        <begin position="105"/>
        <end position="132"/>
    </location>
</feature>
<proteinExistence type="predicted"/>
<organism evidence="2 3">
    <name type="scientific">Steinernema carpocapsae</name>
    <name type="common">Entomopathogenic nematode</name>
    <dbReference type="NCBI Taxonomy" id="34508"/>
    <lineage>
        <taxon>Eukaryota</taxon>
        <taxon>Metazoa</taxon>
        <taxon>Ecdysozoa</taxon>
        <taxon>Nematoda</taxon>
        <taxon>Chromadorea</taxon>
        <taxon>Rhabditida</taxon>
        <taxon>Tylenchina</taxon>
        <taxon>Panagrolaimomorpha</taxon>
        <taxon>Strongyloidoidea</taxon>
        <taxon>Steinernematidae</taxon>
        <taxon>Steinernema</taxon>
    </lineage>
</organism>
<gene>
    <name evidence="2" type="ORF">L596_019203</name>
</gene>
<dbReference type="AlphaFoldDB" id="A0A4U5MPM1"/>
<sequence>MSRQIDIFAYQHRNYFDFDLKVGRSVKHVNKEHPYKSESAGEVFSSYETNNDFQSRSFASPRDGICFGKLKLHSAFGLNDVYVEKSLKRARSTFSCGFQQRNSFLQQGEKTERSGGPTTQQELTKGKGADSRSANTFHVLKLNST</sequence>
<evidence type="ECO:0000256" key="1">
    <source>
        <dbReference type="SAM" id="MobiDB-lite"/>
    </source>
</evidence>
<comment type="caution">
    <text evidence="2">The sequence shown here is derived from an EMBL/GenBank/DDBJ whole genome shotgun (WGS) entry which is preliminary data.</text>
</comment>
<dbReference type="EMBL" id="AZBU02000006">
    <property type="protein sequence ID" value="TKR71637.1"/>
    <property type="molecule type" value="Genomic_DNA"/>
</dbReference>